<keyword evidence="5" id="KW-1185">Reference proteome</keyword>
<dbReference type="InterPro" id="IPR014756">
    <property type="entry name" value="Ig_E-set"/>
</dbReference>
<dbReference type="OrthoDB" id="9805159at2"/>
<dbReference type="SUPFAM" id="SSF51445">
    <property type="entry name" value="(Trans)glycosidases"/>
    <property type="match status" value="1"/>
</dbReference>
<dbReference type="GO" id="GO:0005975">
    <property type="term" value="P:carbohydrate metabolic process"/>
    <property type="evidence" value="ECO:0007669"/>
    <property type="project" value="InterPro"/>
</dbReference>
<reference evidence="4 5" key="1">
    <citation type="submission" date="2018-08" db="EMBL/GenBank/DDBJ databases">
        <title>Meiothermus granaticius genome AF-68 sequencing project.</title>
        <authorList>
            <person name="Da Costa M.S."/>
            <person name="Albuquerque L."/>
            <person name="Raposo P."/>
            <person name="Froufe H.J.C."/>
            <person name="Barroso C.S."/>
            <person name="Egas C."/>
        </authorList>
    </citation>
    <scope>NUCLEOTIDE SEQUENCE [LARGE SCALE GENOMIC DNA]</scope>
    <source>
        <strain evidence="4 5">AF-68</strain>
    </source>
</reference>
<dbReference type="Pfam" id="PF00128">
    <property type="entry name" value="Alpha-amylase"/>
    <property type="match status" value="1"/>
</dbReference>
<feature type="domain" description="Glycosyl hydrolase family 13 catalytic" evidence="3">
    <location>
        <begin position="231"/>
        <end position="628"/>
    </location>
</feature>
<evidence type="ECO:0000259" key="3">
    <source>
        <dbReference type="SMART" id="SM00642"/>
    </source>
</evidence>
<dbReference type="InterPro" id="IPR017853">
    <property type="entry name" value="GH"/>
</dbReference>
<dbReference type="PANTHER" id="PTHR10357:SF210">
    <property type="entry name" value="MALTODEXTRIN GLUCOSIDASE"/>
    <property type="match status" value="1"/>
</dbReference>
<proteinExistence type="predicted"/>
<protein>
    <submittedName>
        <fullName evidence="4">Neopullulanase 2</fullName>
        <ecNumber evidence="4">3.2.1.135</ecNumber>
    </submittedName>
</protein>
<dbReference type="RefSeq" id="WP_119355779.1">
    <property type="nucleotide sequence ID" value="NZ_BJXM01000004.1"/>
</dbReference>
<dbReference type="InterPro" id="IPR013783">
    <property type="entry name" value="Ig-like_fold"/>
</dbReference>
<evidence type="ECO:0000313" key="5">
    <source>
        <dbReference type="Proteomes" id="UP000266178"/>
    </source>
</evidence>
<dbReference type="AlphaFoldDB" id="A0A399FCE1"/>
<dbReference type="InterPro" id="IPR045857">
    <property type="entry name" value="O16G_dom_2"/>
</dbReference>
<evidence type="ECO:0000256" key="2">
    <source>
        <dbReference type="ARBA" id="ARBA00023295"/>
    </source>
</evidence>
<dbReference type="Proteomes" id="UP000266178">
    <property type="component" value="Unassembled WGS sequence"/>
</dbReference>
<dbReference type="CDD" id="cd02859">
    <property type="entry name" value="E_set_AMPKbeta_like_N"/>
    <property type="match status" value="1"/>
</dbReference>
<dbReference type="EMBL" id="QWLB01000002">
    <property type="protein sequence ID" value="RIH93900.1"/>
    <property type="molecule type" value="Genomic_DNA"/>
</dbReference>
<dbReference type="InterPro" id="IPR032640">
    <property type="entry name" value="AMPK1_CBM"/>
</dbReference>
<dbReference type="Gene3D" id="3.90.400.10">
    <property type="entry name" value="Oligo-1,6-glucosidase, Domain 2"/>
    <property type="match status" value="1"/>
</dbReference>
<dbReference type="GO" id="GO:0031216">
    <property type="term" value="F:neopullulanase activity"/>
    <property type="evidence" value="ECO:0007669"/>
    <property type="project" value="UniProtKB-EC"/>
</dbReference>
<dbReference type="Gene3D" id="2.60.40.10">
    <property type="entry name" value="Immunoglobulins"/>
    <property type="match status" value="1"/>
</dbReference>
<sequence>MLRRGLLFVIPLWLALALAVPVTFTYDPPVGLEVHSVSLRGSFNQWGEIPMLQQPDGTWSVTVELPPGPVQYKFFINGRWPQNMCDDPTFGTPGVDAEGLTCRDDGQGGMNAVRVVEAGPDTPPADTLAFQHDPQEVRYLSVAAGKLSVRFGAAVGEVRNARVIADQSYPMLKQLEDETGETWRAALPVSTQQYRIQLTDRNGKERNFGPFRVPAHPFTALDWVSKSVGYQIFLERFWNGDPSNDRKALQSDEYTFNPVWQKDPSLPKPYLSKWSDPPGALHCCHQYFGGDLAGFMAKLPYLKALGTTLIYFNPLFDSGSVHGYDTHGYLKVSPKFGDTALLQKALEAAHKNGLRVIFDFVPNHTGLGFWAFQDVVKKGRASKYWNWYFIRQYPFTPGDSRAYEAWAGVASLPKLNTGNLEVRRYLIGVAVNWIKFGFDGVRVDVANEVIDPHGFFRELRQAIRRVNPEAYLVAEVWQRDPSWLQGDEFDSLMNYAIGRDVLLGYARGLSSARRTLSGLSSIYSVYSEAVAAQGFNLIGSHDTARVLTDLGGGGLRDQPSPEALARLKLASALLYALPGVPVYFQGEECGFTGEKGTYPVNELYRYPLQWERCNPDTLEHYRRLGRLRTGIAALRSPVFRIYRAEGNVLAFFRGEAGASEALMVFNSGKDTAQLPLPQGGWRDAVSGKTYRSEIPMGPISWRYLQRGGL</sequence>
<evidence type="ECO:0000256" key="1">
    <source>
        <dbReference type="ARBA" id="ARBA00022801"/>
    </source>
</evidence>
<comment type="caution">
    <text evidence="4">The sequence shown here is derived from an EMBL/GenBank/DDBJ whole genome shotgun (WGS) entry which is preliminary data.</text>
</comment>
<keyword evidence="1 4" id="KW-0378">Hydrolase</keyword>
<dbReference type="PANTHER" id="PTHR10357">
    <property type="entry name" value="ALPHA-AMYLASE FAMILY MEMBER"/>
    <property type="match status" value="1"/>
</dbReference>
<evidence type="ECO:0000313" key="4">
    <source>
        <dbReference type="EMBL" id="RIH93900.1"/>
    </source>
</evidence>
<dbReference type="InterPro" id="IPR006047">
    <property type="entry name" value="GH13_cat_dom"/>
</dbReference>
<dbReference type="SUPFAM" id="SSF81296">
    <property type="entry name" value="E set domains"/>
    <property type="match status" value="1"/>
</dbReference>
<dbReference type="EC" id="3.2.1.135" evidence="4"/>
<dbReference type="SMART" id="SM00642">
    <property type="entry name" value="Aamy"/>
    <property type="match status" value="1"/>
</dbReference>
<dbReference type="CDD" id="cd11338">
    <property type="entry name" value="AmyAc_CMD"/>
    <property type="match status" value="1"/>
</dbReference>
<accession>A0A399FCE1</accession>
<gene>
    <name evidence="4" type="primary">tvaII</name>
    <name evidence="4" type="ORF">Mgrana_00249</name>
</gene>
<name>A0A399FCE1_9DEIN</name>
<dbReference type="Gene3D" id="3.20.20.80">
    <property type="entry name" value="Glycosidases"/>
    <property type="match status" value="1"/>
</dbReference>
<organism evidence="4 5">
    <name type="scientific">Meiothermus granaticius NBRC 107808</name>
    <dbReference type="NCBI Taxonomy" id="1227551"/>
    <lineage>
        <taxon>Bacteria</taxon>
        <taxon>Thermotogati</taxon>
        <taxon>Deinococcota</taxon>
        <taxon>Deinococci</taxon>
        <taxon>Thermales</taxon>
        <taxon>Thermaceae</taxon>
        <taxon>Meiothermus</taxon>
    </lineage>
</organism>
<dbReference type="Pfam" id="PF16561">
    <property type="entry name" value="AMPK1_CBM"/>
    <property type="match status" value="1"/>
</dbReference>
<keyword evidence="2 4" id="KW-0326">Glycosidase</keyword>